<dbReference type="AlphaFoldDB" id="M0BC67"/>
<accession>M0BC67</accession>
<protein>
    <submittedName>
        <fullName evidence="2">Uncharacterized protein</fullName>
    </submittedName>
</protein>
<dbReference type="STRING" id="1227490.C479_14168"/>
<sequence>MVCVTGLGSPDASTLTRRRREKRTDFVIELSFGEPLVSYSCPGCGTEALATLLVPTDEPTFGNCSNWDCDAFLKFIHDGGDSNGSAGHNRPLGAFATDGGRSA</sequence>
<evidence type="ECO:0000313" key="2">
    <source>
        <dbReference type="EMBL" id="ELZ08491.1"/>
    </source>
</evidence>
<evidence type="ECO:0000313" key="3">
    <source>
        <dbReference type="Proteomes" id="UP000011560"/>
    </source>
</evidence>
<evidence type="ECO:0000256" key="1">
    <source>
        <dbReference type="SAM" id="MobiDB-lite"/>
    </source>
</evidence>
<reference evidence="2 3" key="1">
    <citation type="journal article" date="2014" name="PLoS Genet.">
        <title>Phylogenetically driven sequencing of extremely halophilic archaea reveals strategies for static and dynamic osmo-response.</title>
        <authorList>
            <person name="Becker E.A."/>
            <person name="Seitzer P.M."/>
            <person name="Tritt A."/>
            <person name="Larsen D."/>
            <person name="Krusor M."/>
            <person name="Yao A.I."/>
            <person name="Wu D."/>
            <person name="Madern D."/>
            <person name="Eisen J.A."/>
            <person name="Darling A.E."/>
            <person name="Facciotti M.T."/>
        </authorList>
    </citation>
    <scope>NUCLEOTIDE SEQUENCE [LARGE SCALE GENOMIC DNA]</scope>
    <source>
        <strain evidence="2 3">JCM 14624</strain>
    </source>
</reference>
<organism evidence="2 3">
    <name type="scientific">Halovivax asiaticus JCM 14624</name>
    <dbReference type="NCBI Taxonomy" id="1227490"/>
    <lineage>
        <taxon>Archaea</taxon>
        <taxon>Methanobacteriati</taxon>
        <taxon>Methanobacteriota</taxon>
        <taxon>Stenosarchaea group</taxon>
        <taxon>Halobacteria</taxon>
        <taxon>Halobacteriales</taxon>
        <taxon>Natrialbaceae</taxon>
        <taxon>Halovivax</taxon>
    </lineage>
</organism>
<feature type="region of interest" description="Disordered" evidence="1">
    <location>
        <begin position="82"/>
        <end position="103"/>
    </location>
</feature>
<name>M0BC67_9EURY</name>
<comment type="caution">
    <text evidence="2">The sequence shown here is derived from an EMBL/GenBank/DDBJ whole genome shotgun (WGS) entry which is preliminary data.</text>
</comment>
<dbReference type="Proteomes" id="UP000011560">
    <property type="component" value="Unassembled WGS sequence"/>
</dbReference>
<gene>
    <name evidence="2" type="ORF">C479_14168</name>
</gene>
<dbReference type="EMBL" id="AOIQ01000021">
    <property type="protein sequence ID" value="ELZ08491.1"/>
    <property type="molecule type" value="Genomic_DNA"/>
</dbReference>
<keyword evidence="3" id="KW-1185">Reference proteome</keyword>
<proteinExistence type="predicted"/>